<proteinExistence type="predicted"/>
<protein>
    <submittedName>
        <fullName evidence="2">ABC transporter permease</fullName>
    </submittedName>
</protein>
<accession>A0AC36KL92</accession>
<name>A0AC36KL92_9BURK</name>
<reference evidence="2" key="2">
    <citation type="journal article" date="2015" name="Biochem. Soc. Trans.">
        <title>Structural basis for the mechanism of ABC transporters.</title>
        <authorList>
            <person name="Beis K."/>
        </authorList>
    </citation>
    <scope>NUCLEOTIDE SEQUENCE</scope>
</reference>
<evidence type="ECO:0000313" key="1">
    <source>
        <dbReference type="Proteomes" id="UP000675920"/>
    </source>
</evidence>
<dbReference type="Proteomes" id="UP000675920">
    <property type="component" value="Unplaced"/>
</dbReference>
<dbReference type="RefSeq" id="WP_425387966.1">
    <property type="nucleotide sequence ID" value="NZ_KI519500.1"/>
</dbReference>
<evidence type="ECO:0000313" key="2">
    <source>
        <dbReference type="RefSeq" id="WP_425387966.1"/>
    </source>
</evidence>
<organism evidence="1 2">
    <name type="scientific">Derxia gummosa DSM 723</name>
    <dbReference type="NCBI Taxonomy" id="1121388"/>
    <lineage>
        <taxon>Bacteria</taxon>
        <taxon>Pseudomonadati</taxon>
        <taxon>Pseudomonadota</taxon>
        <taxon>Betaproteobacteria</taxon>
        <taxon>Burkholderiales</taxon>
        <taxon>Alcaligenaceae</taxon>
        <taxon>Derxia</taxon>
    </lineage>
</organism>
<reference evidence="2" key="1">
    <citation type="journal article" date="1999" name="J. Mol. Evol.">
        <title>Getting in or out: early segregation between importers and exporters in the evolution of ATP-binding cassette (ABC) transporters.</title>
        <authorList>
            <person name="Saurin W."/>
            <person name="Hofnung M."/>
            <person name="Dassa E."/>
        </authorList>
    </citation>
    <scope>NUCLEOTIDE SEQUENCE</scope>
</reference>
<reference evidence="2" key="3">
    <citation type="submission" date="2025-08" db="UniProtKB">
        <authorList>
            <consortium name="RefSeq"/>
        </authorList>
    </citation>
    <scope>IDENTIFICATION</scope>
</reference>
<sequence length="372" mass="39729">MQSLRAILWLGWKEILSLARDAAMVGLILYAFSYAVIGPAKGARMELRDASIAVVDEDRSPLSARLTDALLPPYFLPAVPLDARELDAALDASRTTFVLDIPPRFQADVEAGRAPVLQLHVDATAMSQAGRGNAYLQTIAAQEVASFLGRSTPVPVSLVTHARYNPNLDESWFMGISQIISNITMLAIILSGAAVVREREHGTLEHLLVMPLRPSEIMLAKVWSSALVIVAVGTLSLKFAVQGALGVPVAGSVPLFMLGSALYMFSMTSLGIFLATLARSMPQFGLLAFPTFIVLNLLSGAMTPLDSMPTWLQNAMLASPTRHYVDFAAAILFRGAGLETVWPSFAAVVGIGAVCFGAALTRFRSTLAAAQG</sequence>
<keyword evidence="1" id="KW-1185">Reference proteome</keyword>